<dbReference type="RefSeq" id="WP_013623386.1">
    <property type="nucleotide sequence ID" value="NC_015172.1"/>
</dbReference>
<evidence type="ECO:0000259" key="3">
    <source>
        <dbReference type="PROSITE" id="PS50893"/>
    </source>
</evidence>
<keyword evidence="1" id="KW-0547">Nucleotide-binding</keyword>
<dbReference type="Proteomes" id="UP000007488">
    <property type="component" value="Chromosome"/>
</dbReference>
<reference evidence="5" key="2">
    <citation type="submission" date="2011-02" db="EMBL/GenBank/DDBJ databases">
        <title>The complete genome of Syntrophobotulus glycolicus DSM 8271.</title>
        <authorList>
            <person name="Lucas S."/>
            <person name="Copeland A."/>
            <person name="Lapidus A."/>
            <person name="Bruce D."/>
            <person name="Goodwin L."/>
            <person name="Pitluck S."/>
            <person name="Kyrpides N."/>
            <person name="Mavromatis K."/>
            <person name="Pagani I."/>
            <person name="Ivanova N."/>
            <person name="Mikhailova N."/>
            <person name="Chertkov O."/>
            <person name="Held B."/>
            <person name="Detter J.C."/>
            <person name="Tapia R."/>
            <person name="Han C."/>
            <person name="Land M."/>
            <person name="Hauser L."/>
            <person name="Markowitz V."/>
            <person name="Cheng J.-F."/>
            <person name="Hugenholtz P."/>
            <person name="Woyke T."/>
            <person name="Wu D."/>
            <person name="Spring S."/>
            <person name="Schroeder M."/>
            <person name="Brambilla E."/>
            <person name="Klenk H.-P."/>
            <person name="Eisen J.A."/>
        </authorList>
    </citation>
    <scope>NUCLEOTIDE SEQUENCE [LARGE SCALE GENOMIC DNA]</scope>
    <source>
        <strain evidence="5">DSM 8271 / FlGlyR</strain>
    </source>
</reference>
<dbReference type="InterPro" id="IPR003439">
    <property type="entry name" value="ABC_transporter-like_ATP-bd"/>
</dbReference>
<dbReference type="AlphaFoldDB" id="F0SVN9"/>
<sequence length="303" mass="33943">MEYVITTDRLTRKFGEFTAVDKVSFQVRKGEVFGFLGPNGAGKSTMIRMLCGILEPTGGEATVLGYRLDQDPEKIKKNIGYMSQKFSLYHDLTVKENLNFYAGIYEISRREAGPRIKEMIEMAGLTGRENEFAVNLSGGWKQRLALGCAILARPPLVFLDEPTSGVSPTSRRRFFHIIRELVREGTTVMVSTHFMDEAQRCHRLGFISSGQLMAVDTPENLKKKVIEGLMVELDLPNSLTRMQEIKNLEFVRECTIHGALLHVLLSNEEDKTELEKSTGAQAKIIEPSLEDVFIALSHKGGKA</sequence>
<dbReference type="GO" id="GO:0005524">
    <property type="term" value="F:ATP binding"/>
    <property type="evidence" value="ECO:0007669"/>
    <property type="project" value="UniProtKB-KW"/>
</dbReference>
<dbReference type="SMART" id="SM00382">
    <property type="entry name" value="AAA"/>
    <property type="match status" value="1"/>
</dbReference>
<dbReference type="eggNOG" id="COG1131">
    <property type="taxonomic scope" value="Bacteria"/>
</dbReference>
<evidence type="ECO:0000256" key="1">
    <source>
        <dbReference type="ARBA" id="ARBA00022741"/>
    </source>
</evidence>
<evidence type="ECO:0000256" key="2">
    <source>
        <dbReference type="ARBA" id="ARBA00022840"/>
    </source>
</evidence>
<dbReference type="InterPro" id="IPR017871">
    <property type="entry name" value="ABC_transporter-like_CS"/>
</dbReference>
<dbReference type="PANTHER" id="PTHR43038:SF3">
    <property type="entry name" value="ABC TRANSPORTER G FAMILY MEMBER 20 ISOFORM X1"/>
    <property type="match status" value="1"/>
</dbReference>
<dbReference type="OrthoDB" id="9804819at2"/>
<dbReference type="STRING" id="645991.Sgly_0144"/>
<protein>
    <submittedName>
        <fullName evidence="4">Sulfate-transporting ATPase</fullName>
        <ecNumber evidence="4">3.6.3.25</ecNumber>
    </submittedName>
</protein>
<name>F0SVN9_SYNGF</name>
<dbReference type="SUPFAM" id="SSF52540">
    <property type="entry name" value="P-loop containing nucleoside triphosphate hydrolases"/>
    <property type="match status" value="1"/>
</dbReference>
<dbReference type="GO" id="GO:0016887">
    <property type="term" value="F:ATP hydrolysis activity"/>
    <property type="evidence" value="ECO:0007669"/>
    <property type="project" value="InterPro"/>
</dbReference>
<feature type="domain" description="ABC transporter" evidence="3">
    <location>
        <begin position="5"/>
        <end position="234"/>
    </location>
</feature>
<organism evidence="4 5">
    <name type="scientific">Syntrophobotulus glycolicus (strain DSM 8271 / FlGlyR)</name>
    <dbReference type="NCBI Taxonomy" id="645991"/>
    <lineage>
        <taxon>Bacteria</taxon>
        <taxon>Bacillati</taxon>
        <taxon>Bacillota</taxon>
        <taxon>Clostridia</taxon>
        <taxon>Eubacteriales</taxon>
        <taxon>Desulfitobacteriaceae</taxon>
        <taxon>Syntrophobotulus</taxon>
    </lineage>
</organism>
<gene>
    <name evidence="4" type="ordered locus">Sgly_0144</name>
</gene>
<dbReference type="PANTHER" id="PTHR43038">
    <property type="entry name" value="ATP-BINDING CASSETTE, SUB-FAMILY H, MEMBER 1"/>
    <property type="match status" value="1"/>
</dbReference>
<dbReference type="HOGENOM" id="CLU_000604_1_2_9"/>
<reference evidence="4 5" key="1">
    <citation type="journal article" date="2011" name="Stand. Genomic Sci.">
        <title>Complete genome sequence of Syntrophobotulus glycolicus type strain (FlGlyR).</title>
        <authorList>
            <person name="Han C."/>
            <person name="Mwirichia R."/>
            <person name="Chertkov O."/>
            <person name="Held B."/>
            <person name="Lapidus A."/>
            <person name="Nolan M."/>
            <person name="Lucas S."/>
            <person name="Hammon N."/>
            <person name="Deshpande S."/>
            <person name="Cheng J.F."/>
            <person name="Tapia R."/>
            <person name="Goodwin L."/>
            <person name="Pitluck S."/>
            <person name="Huntemann M."/>
            <person name="Liolios K."/>
            <person name="Ivanova N."/>
            <person name="Pagani I."/>
            <person name="Mavromatis K."/>
            <person name="Ovchinikova G."/>
            <person name="Pati A."/>
            <person name="Chen A."/>
            <person name="Palaniappan K."/>
            <person name="Land M."/>
            <person name="Hauser L."/>
            <person name="Brambilla E.M."/>
            <person name="Rohde M."/>
            <person name="Spring S."/>
            <person name="Sikorski J."/>
            <person name="Goker M."/>
            <person name="Woyke T."/>
            <person name="Bristow J."/>
            <person name="Eisen J.A."/>
            <person name="Markowitz V."/>
            <person name="Hugenholtz P."/>
            <person name="Kyrpides N.C."/>
            <person name="Klenk H.P."/>
            <person name="Detter J.C."/>
        </authorList>
    </citation>
    <scope>NUCLEOTIDE SEQUENCE [LARGE SCALE GENOMIC DNA]</scope>
    <source>
        <strain evidence="5">DSM 8271 / FlGlyR</strain>
    </source>
</reference>
<dbReference type="InterPro" id="IPR003593">
    <property type="entry name" value="AAA+_ATPase"/>
</dbReference>
<accession>F0SVN9</accession>
<dbReference type="EC" id="3.6.3.25" evidence="4"/>
<dbReference type="Gene3D" id="3.40.50.300">
    <property type="entry name" value="P-loop containing nucleotide triphosphate hydrolases"/>
    <property type="match status" value="1"/>
</dbReference>
<evidence type="ECO:0000313" key="5">
    <source>
        <dbReference type="Proteomes" id="UP000007488"/>
    </source>
</evidence>
<dbReference type="KEGG" id="sgy:Sgly_0144"/>
<keyword evidence="4" id="KW-0378">Hydrolase</keyword>
<dbReference type="PROSITE" id="PS50893">
    <property type="entry name" value="ABC_TRANSPORTER_2"/>
    <property type="match status" value="1"/>
</dbReference>
<keyword evidence="5" id="KW-1185">Reference proteome</keyword>
<keyword evidence="2" id="KW-0067">ATP-binding</keyword>
<dbReference type="PROSITE" id="PS00211">
    <property type="entry name" value="ABC_TRANSPORTER_1"/>
    <property type="match status" value="1"/>
</dbReference>
<dbReference type="EMBL" id="CP002547">
    <property type="protein sequence ID" value="ADY54515.1"/>
    <property type="molecule type" value="Genomic_DNA"/>
</dbReference>
<dbReference type="InterPro" id="IPR027417">
    <property type="entry name" value="P-loop_NTPase"/>
</dbReference>
<evidence type="ECO:0000313" key="4">
    <source>
        <dbReference type="EMBL" id="ADY54515.1"/>
    </source>
</evidence>
<proteinExistence type="predicted"/>
<dbReference type="Pfam" id="PF00005">
    <property type="entry name" value="ABC_tran"/>
    <property type="match status" value="1"/>
</dbReference>